<dbReference type="Proteomes" id="UP000215595">
    <property type="component" value="Unassembled WGS sequence"/>
</dbReference>
<protein>
    <submittedName>
        <fullName evidence="1">Uncharacterized protein</fullName>
    </submittedName>
</protein>
<organism evidence="1 2">
    <name type="scientific">Brevundimonas subvibrioides</name>
    <dbReference type="NCBI Taxonomy" id="74313"/>
    <lineage>
        <taxon>Bacteria</taxon>
        <taxon>Pseudomonadati</taxon>
        <taxon>Pseudomonadota</taxon>
        <taxon>Alphaproteobacteria</taxon>
        <taxon>Caulobacterales</taxon>
        <taxon>Caulobacteraceae</taxon>
        <taxon>Brevundimonas</taxon>
    </lineage>
</organism>
<evidence type="ECO:0000313" key="1">
    <source>
        <dbReference type="EMBL" id="OYX30939.1"/>
    </source>
</evidence>
<proteinExistence type="predicted"/>
<comment type="caution">
    <text evidence="1">The sequence shown here is derived from an EMBL/GenBank/DDBJ whole genome shotgun (WGS) entry which is preliminary data.</text>
</comment>
<dbReference type="AlphaFoldDB" id="A0A258FFR0"/>
<dbReference type="EMBL" id="NCEB01000037">
    <property type="protein sequence ID" value="OYX30939.1"/>
    <property type="molecule type" value="Genomic_DNA"/>
</dbReference>
<accession>A0A258FFR0</accession>
<evidence type="ECO:0000313" key="2">
    <source>
        <dbReference type="Proteomes" id="UP000215595"/>
    </source>
</evidence>
<reference evidence="1 2" key="1">
    <citation type="submission" date="2017-03" db="EMBL/GenBank/DDBJ databases">
        <title>Lifting the veil on microbial sulfur biogeochemistry in mining wastewaters.</title>
        <authorList>
            <person name="Kantor R.S."/>
            <person name="Colenbrander Nelson T."/>
            <person name="Marshall S."/>
            <person name="Bennett D."/>
            <person name="Apte S."/>
            <person name="Camacho D."/>
            <person name="Thomas B.C."/>
            <person name="Warren L.A."/>
            <person name="Banfield J.F."/>
        </authorList>
    </citation>
    <scope>NUCLEOTIDE SEQUENCE [LARGE SCALE GENOMIC DNA]</scope>
    <source>
        <strain evidence="1">32-69-9</strain>
    </source>
</reference>
<name>A0A258FFR0_9CAUL</name>
<gene>
    <name evidence="1" type="ORF">B7Z01_13370</name>
</gene>
<sequence length="59" mass="6257">MQALIQLLVGFIVMLATAALAQFGVSLDRAAEPEREVHRVVDCTPNASISMTSDTPPAC</sequence>